<evidence type="ECO:0000256" key="2">
    <source>
        <dbReference type="ARBA" id="ARBA00023125"/>
    </source>
</evidence>
<keyword evidence="2" id="KW-0238">DNA-binding</keyword>
<dbReference type="InterPro" id="IPR036388">
    <property type="entry name" value="WH-like_DNA-bd_sf"/>
</dbReference>
<feature type="compositionally biased region" description="Polar residues" evidence="4">
    <location>
        <begin position="591"/>
        <end position="646"/>
    </location>
</feature>
<evidence type="ECO:0000256" key="4">
    <source>
        <dbReference type="SAM" id="MobiDB-lite"/>
    </source>
</evidence>
<dbReference type="InterPro" id="IPR027417">
    <property type="entry name" value="P-loop_NTPase"/>
</dbReference>
<dbReference type="PANTHER" id="PTHR44688">
    <property type="entry name" value="DNA-BINDING TRANSCRIPTIONAL ACTIVATOR DEVR_DOSR"/>
    <property type="match status" value="1"/>
</dbReference>
<reference evidence="6 7" key="1">
    <citation type="submission" date="2021-01" db="EMBL/GenBank/DDBJ databases">
        <title>WGS of actinomycetes isolated from Thailand.</title>
        <authorList>
            <person name="Thawai C."/>
        </authorList>
    </citation>
    <scope>NUCLEOTIDE SEQUENCE [LARGE SCALE GENOMIC DNA]</scope>
    <source>
        <strain evidence="6 7">LPG 2</strain>
    </source>
</reference>
<feature type="region of interest" description="Disordered" evidence="4">
    <location>
        <begin position="564"/>
        <end position="653"/>
    </location>
</feature>
<keyword evidence="3" id="KW-0804">Transcription</keyword>
<dbReference type="Proteomes" id="UP000602198">
    <property type="component" value="Unassembled WGS sequence"/>
</dbReference>
<evidence type="ECO:0000313" key="6">
    <source>
        <dbReference type="EMBL" id="MBL1076341.1"/>
    </source>
</evidence>
<dbReference type="PANTHER" id="PTHR44688:SF16">
    <property type="entry name" value="DNA-BINDING TRANSCRIPTIONAL ACTIVATOR DEVR_DOSR"/>
    <property type="match status" value="1"/>
</dbReference>
<dbReference type="CDD" id="cd06170">
    <property type="entry name" value="LuxR_C_like"/>
    <property type="match status" value="1"/>
</dbReference>
<dbReference type="Pfam" id="PF25873">
    <property type="entry name" value="WHD_MalT"/>
    <property type="match status" value="1"/>
</dbReference>
<gene>
    <name evidence="6" type="ORF">JK358_18235</name>
</gene>
<dbReference type="EMBL" id="JAERRJ010000006">
    <property type="protein sequence ID" value="MBL1076341.1"/>
    <property type="molecule type" value="Genomic_DNA"/>
</dbReference>
<dbReference type="SUPFAM" id="SSF52540">
    <property type="entry name" value="P-loop containing nucleoside triphosphate hydrolases"/>
    <property type="match status" value="1"/>
</dbReference>
<keyword evidence="1" id="KW-0805">Transcription regulation</keyword>
<evidence type="ECO:0000259" key="5">
    <source>
        <dbReference type="PROSITE" id="PS50043"/>
    </source>
</evidence>
<dbReference type="PRINTS" id="PR00038">
    <property type="entry name" value="HTHLUXR"/>
</dbReference>
<comment type="caution">
    <text evidence="6">The sequence shown here is derived from an EMBL/GenBank/DDBJ whole genome shotgun (WGS) entry which is preliminary data.</text>
</comment>
<sequence length="998" mass="105915">MPELTFPSIARPALYDSFDAAIRTGGRVLLLCAAAGTGKTVAVRDWIRRRPGLRTEWLDITGPFDPAGLWSAAADAGGRGPGQPLLLVLDDAHRLTDPHTLAGLEDFLRHLPATVTVVLCARYDPPLRWHTLELSGRVTRFGARELALTEAEAGALCAQHDCRPDDPALAEVMRLTDGWAALVRITARYLATRPDDHHAALAMLARPTRAVSDFLTGELVDSLSPALRQFLMYTSVPAAFTPRLAEALAGPSARHQLWELERVNYPITYTRRDGELWLTYHPLLRSHFHAEIRHASVELADDLNLRTATWYDDAGLPLAALPHLLDDAAHDRLVEFLRRRALAIVLDGDGATLFAQIDSMRPDLSGDPFLWLLRAIDALTHGDALAATTYLSMLETPGAAPDSVVESAWLPPLVAAARVDAAILTGDIANLPSVPEPPPGHLDLDCYLAVQLATAMLLRGDRAGGEHHLRRALILAESSNQPRLALRSVTRLAIAAGLAGAVTVMRERANRALDLATNRTPPPGNATLMRGTETGTRLRAAAARNDAKGSTDVIHTVEASGVRAAHSGHLRTTTDAAIPDSTRDAAIPDSTGDTAIPNTTRDAAAPNSTGDTAIPNTTRDAAAPNSTGDTAIPNTTRDAAAPNSTGVVHPGREQTSETPAIAAIVPDAPLAEGPPGVASVDAASNGAASIGAGSGADIAHAAAMAAFGAYLQGDSWSGELVDATLVMSESAEGQVRPAGGWSAHVVGQLLEFHTAADRYAAADALRQGLVAMFEQGGLLPVGARRLLSHVVWALLAVREPRTALLLIEQARRVLGDGPEIALSRTALALDANHGAAVDTLLAPVLAGDLPEGAYDRVVVELLDAVRGALDDAPRRARRALENAITRAAPERLVRPFLDVPGVIGLLDEQAGSFGRHEDFVERIRHHRDARRDSAGHRLTGTETTVLEYLPSGHTAQQIAGELGVSVNTVKTHLRAIYAKFGVNSRAAALDRARRAGLL</sequence>
<name>A0ABS1M7R1_9NOCA</name>
<dbReference type="InterPro" id="IPR059106">
    <property type="entry name" value="WHD_MalT"/>
</dbReference>
<dbReference type="PROSITE" id="PS50043">
    <property type="entry name" value="HTH_LUXR_2"/>
    <property type="match status" value="1"/>
</dbReference>
<feature type="domain" description="HTH luxR-type" evidence="5">
    <location>
        <begin position="931"/>
        <end position="996"/>
    </location>
</feature>
<evidence type="ECO:0000313" key="7">
    <source>
        <dbReference type="Proteomes" id="UP000602198"/>
    </source>
</evidence>
<dbReference type="RefSeq" id="WP_201948867.1">
    <property type="nucleotide sequence ID" value="NZ_JAERRJ010000006.1"/>
</dbReference>
<dbReference type="InterPro" id="IPR016032">
    <property type="entry name" value="Sig_transdc_resp-reg_C-effctor"/>
</dbReference>
<keyword evidence="7" id="KW-1185">Reference proteome</keyword>
<dbReference type="Gene3D" id="1.10.10.10">
    <property type="entry name" value="Winged helix-like DNA-binding domain superfamily/Winged helix DNA-binding domain"/>
    <property type="match status" value="1"/>
</dbReference>
<dbReference type="Pfam" id="PF00196">
    <property type="entry name" value="GerE"/>
    <property type="match status" value="1"/>
</dbReference>
<evidence type="ECO:0000256" key="1">
    <source>
        <dbReference type="ARBA" id="ARBA00023015"/>
    </source>
</evidence>
<dbReference type="PROSITE" id="PS00622">
    <property type="entry name" value="HTH_LUXR_1"/>
    <property type="match status" value="1"/>
</dbReference>
<dbReference type="SMART" id="SM00421">
    <property type="entry name" value="HTH_LUXR"/>
    <property type="match status" value="1"/>
</dbReference>
<proteinExistence type="predicted"/>
<protein>
    <recommendedName>
        <fullName evidence="5">HTH luxR-type domain-containing protein</fullName>
    </recommendedName>
</protein>
<evidence type="ECO:0000256" key="3">
    <source>
        <dbReference type="ARBA" id="ARBA00023163"/>
    </source>
</evidence>
<dbReference type="SUPFAM" id="SSF46894">
    <property type="entry name" value="C-terminal effector domain of the bipartite response regulators"/>
    <property type="match status" value="1"/>
</dbReference>
<organism evidence="6 7">
    <name type="scientific">Nocardia acididurans</name>
    <dbReference type="NCBI Taxonomy" id="2802282"/>
    <lineage>
        <taxon>Bacteria</taxon>
        <taxon>Bacillati</taxon>
        <taxon>Actinomycetota</taxon>
        <taxon>Actinomycetes</taxon>
        <taxon>Mycobacteriales</taxon>
        <taxon>Nocardiaceae</taxon>
        <taxon>Nocardia</taxon>
    </lineage>
</organism>
<accession>A0ABS1M7R1</accession>
<dbReference type="InterPro" id="IPR000792">
    <property type="entry name" value="Tscrpt_reg_LuxR_C"/>
</dbReference>